<evidence type="ECO:0000313" key="3">
    <source>
        <dbReference type="EMBL" id="VDC20409.1"/>
    </source>
</evidence>
<dbReference type="Pfam" id="PF01370">
    <property type="entry name" value="Epimerase"/>
    <property type="match status" value="1"/>
</dbReference>
<dbReference type="OrthoDB" id="9808276at2"/>
<dbReference type="InterPro" id="IPR036291">
    <property type="entry name" value="NAD(P)-bd_dom_sf"/>
</dbReference>
<name>A0A3P5WY23_9RHOB</name>
<keyword evidence="1" id="KW-0520">NAD</keyword>
<organism evidence="3 4">
    <name type="scientific">Pseudogemmobacter humi</name>
    <dbReference type="NCBI Taxonomy" id="2483812"/>
    <lineage>
        <taxon>Bacteria</taxon>
        <taxon>Pseudomonadati</taxon>
        <taxon>Pseudomonadota</taxon>
        <taxon>Alphaproteobacteria</taxon>
        <taxon>Rhodobacterales</taxon>
        <taxon>Paracoccaceae</taxon>
        <taxon>Pseudogemmobacter</taxon>
    </lineage>
</organism>
<dbReference type="CDD" id="cd05266">
    <property type="entry name" value="SDR_a4"/>
    <property type="match status" value="1"/>
</dbReference>
<evidence type="ECO:0000313" key="4">
    <source>
        <dbReference type="Proteomes" id="UP000277498"/>
    </source>
</evidence>
<dbReference type="PANTHER" id="PTHR43574">
    <property type="entry name" value="EPIMERASE-RELATED"/>
    <property type="match status" value="1"/>
</dbReference>
<dbReference type="Gene3D" id="3.40.50.720">
    <property type="entry name" value="NAD(P)-binding Rossmann-like Domain"/>
    <property type="match status" value="1"/>
</dbReference>
<protein>
    <submittedName>
        <fullName evidence="3">NAD dependent epimerase/dehydratase family protein</fullName>
    </submittedName>
</protein>
<reference evidence="3 4" key="1">
    <citation type="submission" date="2018-11" db="EMBL/GenBank/DDBJ databases">
        <authorList>
            <person name="Criscuolo A."/>
        </authorList>
    </citation>
    <scope>NUCLEOTIDE SEQUENCE [LARGE SCALE GENOMIC DNA]</scope>
    <source>
        <strain evidence="3">ACIP111625</strain>
    </source>
</reference>
<dbReference type="EMBL" id="UXAW01000033">
    <property type="protein sequence ID" value="VDC20409.1"/>
    <property type="molecule type" value="Genomic_DNA"/>
</dbReference>
<evidence type="ECO:0000256" key="1">
    <source>
        <dbReference type="ARBA" id="ARBA00023027"/>
    </source>
</evidence>
<accession>A0A3P5WY23</accession>
<dbReference type="AlphaFoldDB" id="A0A3P5WY23"/>
<dbReference type="InterPro" id="IPR001509">
    <property type="entry name" value="Epimerase_deHydtase"/>
</dbReference>
<gene>
    <name evidence="3" type="ORF">XINFAN_00483</name>
</gene>
<sequence>MKTLLSLGHGYCARALARHLSDKGWAVIGTTRDPAKAEALAAEGVEPLLWHPEHGADLAPALARATHILHSASPTEGRDPFLTLCPGILKARPEWMGYLSTTGVYGDTRGDWVDESTPPVPARARSGDRVMAERAWLDSGLPVHVFRLAGIYGPGRGPFEKIRNGSARRILKEGQVFSRIHVEDIVQVLLASMAKPRPGAVYNLCDDLPSPAAEVLSHAAARLGLPEPPAIPFEEAKLPPLARSFYEECRRVRNDLIKTELGIELRYPDYRAGLAGILAAESN</sequence>
<dbReference type="SUPFAM" id="SSF51735">
    <property type="entry name" value="NAD(P)-binding Rossmann-fold domains"/>
    <property type="match status" value="1"/>
</dbReference>
<evidence type="ECO:0000259" key="2">
    <source>
        <dbReference type="Pfam" id="PF01370"/>
    </source>
</evidence>
<keyword evidence="4" id="KW-1185">Reference proteome</keyword>
<dbReference type="Proteomes" id="UP000277498">
    <property type="component" value="Unassembled WGS sequence"/>
</dbReference>
<dbReference type="RefSeq" id="WP_124084913.1">
    <property type="nucleotide sequence ID" value="NZ_UXAW01000033.1"/>
</dbReference>
<feature type="domain" description="NAD-dependent epimerase/dehydratase" evidence="2">
    <location>
        <begin position="8"/>
        <end position="204"/>
    </location>
</feature>
<proteinExistence type="predicted"/>